<organism evidence="2 3">
    <name type="scientific">Kribbella orskensis</name>
    <dbReference type="NCBI Taxonomy" id="2512216"/>
    <lineage>
        <taxon>Bacteria</taxon>
        <taxon>Bacillati</taxon>
        <taxon>Actinomycetota</taxon>
        <taxon>Actinomycetes</taxon>
        <taxon>Propionibacteriales</taxon>
        <taxon>Kribbellaceae</taxon>
        <taxon>Kribbella</taxon>
    </lineage>
</organism>
<keyword evidence="3" id="KW-1185">Reference proteome</keyword>
<feature type="compositionally biased region" description="Basic residues" evidence="1">
    <location>
        <begin position="1"/>
        <end position="14"/>
    </location>
</feature>
<feature type="region of interest" description="Disordered" evidence="1">
    <location>
        <begin position="1"/>
        <end position="272"/>
    </location>
</feature>
<feature type="compositionally biased region" description="Basic residues" evidence="1">
    <location>
        <begin position="179"/>
        <end position="192"/>
    </location>
</feature>
<protein>
    <submittedName>
        <fullName evidence="2">Uncharacterized protein</fullName>
    </submittedName>
</protein>
<comment type="caution">
    <text evidence="2">The sequence shown here is derived from an EMBL/GenBank/DDBJ whole genome shotgun (WGS) entry which is preliminary data.</text>
</comment>
<feature type="compositionally biased region" description="Basic residues" evidence="1">
    <location>
        <begin position="146"/>
        <end position="157"/>
    </location>
</feature>
<feature type="compositionally biased region" description="Polar residues" evidence="1">
    <location>
        <begin position="88"/>
        <end position="101"/>
    </location>
</feature>
<feature type="compositionally biased region" description="Gly residues" evidence="1">
    <location>
        <begin position="253"/>
        <end position="272"/>
    </location>
</feature>
<dbReference type="EMBL" id="SLWM01000003">
    <property type="protein sequence ID" value="TCO27666.1"/>
    <property type="molecule type" value="Genomic_DNA"/>
</dbReference>
<feature type="compositionally biased region" description="Basic and acidic residues" evidence="1">
    <location>
        <begin position="23"/>
        <end position="39"/>
    </location>
</feature>
<evidence type="ECO:0000256" key="1">
    <source>
        <dbReference type="SAM" id="MobiDB-lite"/>
    </source>
</evidence>
<reference evidence="2 3" key="1">
    <citation type="journal article" date="2015" name="Stand. Genomic Sci.">
        <title>Genomic Encyclopedia of Bacterial and Archaeal Type Strains, Phase III: the genomes of soil and plant-associated and newly described type strains.</title>
        <authorList>
            <person name="Whitman W.B."/>
            <person name="Woyke T."/>
            <person name="Klenk H.P."/>
            <person name="Zhou Y."/>
            <person name="Lilburn T.G."/>
            <person name="Beck B.J."/>
            <person name="De Vos P."/>
            <person name="Vandamme P."/>
            <person name="Eisen J.A."/>
            <person name="Garrity G."/>
            <person name="Hugenholtz P."/>
            <person name="Kyrpides N.C."/>
        </authorList>
    </citation>
    <scope>NUCLEOTIDE SEQUENCE [LARGE SCALE GENOMIC DNA]</scope>
    <source>
        <strain evidence="2 3">VKM Ac-2538</strain>
    </source>
</reference>
<name>A0ABY2BPV7_9ACTN</name>
<sequence length="272" mass="28865">MAGSRRGGRGRQSKGGRGWQSASDRDLSVPIADRLRNGDTAHASSRARPSHHQRATFRPPPPDRPDVRLAPQYIEPPPATGDAAARGSPSTTRPAATGSPQTPMATTARRHPPTATRTRTTTAAPDPRCREPIALWPRPFAQPPLRGHHPPARHRGSRSPLQTSASGIPSRTASDPNKLRGRRSRVPRRSRHPSQPATPSYPTYAGVLTELGAQGPRDADRPALGPSLTQGCGPETPGPWCRCKGKGLDGGRLRGGGQYGQGPGDRAGRCTG</sequence>
<accession>A0ABY2BPV7</accession>
<evidence type="ECO:0000313" key="2">
    <source>
        <dbReference type="EMBL" id="TCO27666.1"/>
    </source>
</evidence>
<dbReference type="Proteomes" id="UP000295818">
    <property type="component" value="Unassembled WGS sequence"/>
</dbReference>
<feature type="compositionally biased region" description="Polar residues" evidence="1">
    <location>
        <begin position="159"/>
        <end position="175"/>
    </location>
</feature>
<evidence type="ECO:0000313" key="3">
    <source>
        <dbReference type="Proteomes" id="UP000295818"/>
    </source>
</evidence>
<gene>
    <name evidence="2" type="ORF">EV644_103368</name>
</gene>
<feature type="compositionally biased region" description="Low complexity" evidence="1">
    <location>
        <begin position="102"/>
        <end position="126"/>
    </location>
</feature>
<proteinExistence type="predicted"/>